<keyword evidence="2" id="KW-1133">Transmembrane helix</keyword>
<gene>
    <name evidence="3" type="ORF">K493DRAFT_296742</name>
</gene>
<keyword evidence="4" id="KW-1185">Reference proteome</keyword>
<name>A0A1Y1Z466_9FUNG</name>
<feature type="transmembrane region" description="Helical" evidence="2">
    <location>
        <begin position="40"/>
        <end position="58"/>
    </location>
</feature>
<sequence length="405" mass="45364">MPLYLDRFYVAILASVATSCMINVRILVARRALLRTKAGIAHLFSNLFAITAGLILSINETTGLNIATPNTCMLQLSFGCAFVHLAKLLNHIILFWRCEVITHQHIGVRLGFSLLLLCKCMAVGSHCGLMRPFYNEIARLCLDTFEPVSTTATFVLDMTTDATLTGLFMIKIFQHTSQLRKLERPQSNQQVDTSSQAYPPEQSISMNQLFKEYLYQAVPTLLFSFSLNAIIVSNVLLDYTLIVVYTDLIVQLRLANDLLVLNRLSAGASNFTTYGSHSHGLKMTYDPTTPSSEPNLLLHKEAFEANSGINENIFDGLGKSKRAEESYELVNRRILDEERSRSFSIPRRADQTFPSALSPPPFKRTNKVDEEKVGLTQAQRTAYRDSHDDKSVSVRYEGESSNSTT</sequence>
<evidence type="ECO:0000256" key="1">
    <source>
        <dbReference type="SAM" id="MobiDB-lite"/>
    </source>
</evidence>
<dbReference type="EMBL" id="MCFE01000030">
    <property type="protein sequence ID" value="ORY04914.1"/>
    <property type="molecule type" value="Genomic_DNA"/>
</dbReference>
<feature type="transmembrane region" description="Helical" evidence="2">
    <location>
        <begin position="108"/>
        <end position="134"/>
    </location>
</feature>
<dbReference type="InParanoid" id="A0A1Y1Z466"/>
<feature type="transmembrane region" description="Helical" evidence="2">
    <location>
        <begin position="73"/>
        <end position="96"/>
    </location>
</feature>
<feature type="region of interest" description="Disordered" evidence="1">
    <location>
        <begin position="345"/>
        <end position="405"/>
    </location>
</feature>
<dbReference type="AlphaFoldDB" id="A0A1Y1Z466"/>
<reference evidence="3 4" key="1">
    <citation type="submission" date="2016-07" db="EMBL/GenBank/DDBJ databases">
        <title>Pervasive Adenine N6-methylation of Active Genes in Fungi.</title>
        <authorList>
            <consortium name="DOE Joint Genome Institute"/>
            <person name="Mondo S.J."/>
            <person name="Dannebaum R.O."/>
            <person name="Kuo R.C."/>
            <person name="Labutti K."/>
            <person name="Haridas S."/>
            <person name="Kuo A."/>
            <person name="Salamov A."/>
            <person name="Ahrendt S.R."/>
            <person name="Lipzen A."/>
            <person name="Sullivan W."/>
            <person name="Andreopoulos W.B."/>
            <person name="Clum A."/>
            <person name="Lindquist E."/>
            <person name="Daum C."/>
            <person name="Ramamoorthy G.K."/>
            <person name="Gryganskyi A."/>
            <person name="Culley D."/>
            <person name="Magnuson J.K."/>
            <person name="James T.Y."/>
            <person name="O'Malley M.A."/>
            <person name="Stajich J.E."/>
            <person name="Spatafora J.W."/>
            <person name="Visel A."/>
            <person name="Grigoriev I.V."/>
        </authorList>
    </citation>
    <scope>NUCLEOTIDE SEQUENCE [LARGE SCALE GENOMIC DNA]</scope>
    <source>
        <strain evidence="3 4">CBS 931.73</strain>
    </source>
</reference>
<evidence type="ECO:0000313" key="3">
    <source>
        <dbReference type="EMBL" id="ORY04914.1"/>
    </source>
</evidence>
<organism evidence="3 4">
    <name type="scientific">Basidiobolus meristosporus CBS 931.73</name>
    <dbReference type="NCBI Taxonomy" id="1314790"/>
    <lineage>
        <taxon>Eukaryota</taxon>
        <taxon>Fungi</taxon>
        <taxon>Fungi incertae sedis</taxon>
        <taxon>Zoopagomycota</taxon>
        <taxon>Entomophthoromycotina</taxon>
        <taxon>Basidiobolomycetes</taxon>
        <taxon>Basidiobolales</taxon>
        <taxon>Basidiobolaceae</taxon>
        <taxon>Basidiobolus</taxon>
    </lineage>
</organism>
<comment type="caution">
    <text evidence="3">The sequence shown here is derived from an EMBL/GenBank/DDBJ whole genome shotgun (WGS) entry which is preliminary data.</text>
</comment>
<accession>A0A1Y1Z466</accession>
<proteinExistence type="predicted"/>
<keyword evidence="2" id="KW-0472">Membrane</keyword>
<feature type="transmembrane region" description="Helical" evidence="2">
    <location>
        <begin position="6"/>
        <end position="28"/>
    </location>
</feature>
<keyword evidence="2" id="KW-0812">Transmembrane</keyword>
<dbReference type="Proteomes" id="UP000193498">
    <property type="component" value="Unassembled WGS sequence"/>
</dbReference>
<evidence type="ECO:0000313" key="4">
    <source>
        <dbReference type="Proteomes" id="UP000193498"/>
    </source>
</evidence>
<evidence type="ECO:0000256" key="2">
    <source>
        <dbReference type="SAM" id="Phobius"/>
    </source>
</evidence>
<dbReference type="PROSITE" id="PS51257">
    <property type="entry name" value="PROKAR_LIPOPROTEIN"/>
    <property type="match status" value="1"/>
</dbReference>
<feature type="compositionally biased region" description="Basic and acidic residues" evidence="1">
    <location>
        <begin position="382"/>
        <end position="398"/>
    </location>
</feature>
<protein>
    <submittedName>
        <fullName evidence="3">Uncharacterized protein</fullName>
    </submittedName>
</protein>